<dbReference type="Gene3D" id="3.40.190.10">
    <property type="entry name" value="Periplasmic binding protein-like II"/>
    <property type="match status" value="1"/>
</dbReference>
<dbReference type="SUPFAM" id="SSF53850">
    <property type="entry name" value="Periplasmic binding protein-like II"/>
    <property type="match status" value="1"/>
</dbReference>
<feature type="chain" id="PRO_5047165469" evidence="1">
    <location>
        <begin position="28"/>
        <end position="326"/>
    </location>
</feature>
<feature type="signal peptide" evidence="1">
    <location>
        <begin position="1"/>
        <end position="27"/>
    </location>
</feature>
<evidence type="ECO:0000259" key="2">
    <source>
        <dbReference type="Pfam" id="PF04069"/>
    </source>
</evidence>
<feature type="domain" description="ABC-type glycine betaine transport system substrate-binding" evidence="2">
    <location>
        <begin position="38"/>
        <end position="312"/>
    </location>
</feature>
<dbReference type="InterPro" id="IPR007210">
    <property type="entry name" value="ABC_Gly_betaine_transp_sub-bd"/>
</dbReference>
<organism evidence="3 4">
    <name type="scientific">Paralimibaculum aggregatum</name>
    <dbReference type="NCBI Taxonomy" id="3036245"/>
    <lineage>
        <taxon>Bacteria</taxon>
        <taxon>Pseudomonadati</taxon>
        <taxon>Pseudomonadota</taxon>
        <taxon>Alphaproteobacteria</taxon>
        <taxon>Rhodobacterales</taxon>
        <taxon>Paracoccaceae</taxon>
        <taxon>Paralimibaculum</taxon>
    </lineage>
</organism>
<dbReference type="EMBL" id="BSYI01000012">
    <property type="protein sequence ID" value="GMG82734.1"/>
    <property type="molecule type" value="Genomic_DNA"/>
</dbReference>
<keyword evidence="1" id="KW-0732">Signal</keyword>
<accession>A0ABQ6LKH6</accession>
<dbReference type="CDD" id="cd13643">
    <property type="entry name" value="PBP2_BCP_2"/>
    <property type="match status" value="1"/>
</dbReference>
<protein>
    <submittedName>
        <fullName evidence="3">ABC transporter substrate-binding protein</fullName>
    </submittedName>
</protein>
<name>A0ABQ6LKH6_9RHOB</name>
<reference evidence="3 4" key="1">
    <citation type="submission" date="2023-04" db="EMBL/GenBank/DDBJ databases">
        <title>Marinoamorphus aggregata gen. nov., sp. Nov., isolate from tissue of brittle star Ophioplocus japonicus.</title>
        <authorList>
            <person name="Kawano K."/>
            <person name="Sawayama S."/>
            <person name="Nakagawa S."/>
        </authorList>
    </citation>
    <scope>NUCLEOTIDE SEQUENCE [LARGE SCALE GENOMIC DNA]</scope>
    <source>
        <strain evidence="3 4">NKW23</strain>
    </source>
</reference>
<dbReference type="Pfam" id="PF04069">
    <property type="entry name" value="OpuAC"/>
    <property type="match status" value="1"/>
</dbReference>
<gene>
    <name evidence="3" type="ORF">LNKW23_19470</name>
</gene>
<sequence length="326" mass="34896">MPTRTTKPSSAIALCLASALAASATQAAADAAPESDRPIRIAINEWTGQHVTATILGKVYQSMGYEVEYVTAGAIPQFTALVEGEITVQPEIWSNLVGDAWPNALASGAMVNLGSLGLNNFEGWAYPKYMEETCPGLPDLAALVACKDQIATAETFPKGRILAYPADWGTRTIDAIAALGLPVQGIAAGSEGAMVAEIRSAFAQQRPLVLMFWSPHWVHAEFDLGWIEITPPFAAECLTDPAWGPNPDATGDCAFEQAAVDKGAWSGMSETWPAAFGVLERFALDGTDQSAMVFEIDRRGRPLEEVVDEWLAANPETWKAWLPEAG</sequence>
<proteinExistence type="predicted"/>
<evidence type="ECO:0000313" key="4">
    <source>
        <dbReference type="Proteomes" id="UP001239909"/>
    </source>
</evidence>
<comment type="caution">
    <text evidence="3">The sequence shown here is derived from an EMBL/GenBank/DDBJ whole genome shotgun (WGS) entry which is preliminary data.</text>
</comment>
<evidence type="ECO:0000313" key="3">
    <source>
        <dbReference type="EMBL" id="GMG82734.1"/>
    </source>
</evidence>
<dbReference type="Proteomes" id="UP001239909">
    <property type="component" value="Unassembled WGS sequence"/>
</dbReference>
<dbReference type="Gene3D" id="3.40.190.100">
    <property type="entry name" value="Glycine betaine-binding periplasmic protein, domain 2"/>
    <property type="match status" value="1"/>
</dbReference>
<evidence type="ECO:0000256" key="1">
    <source>
        <dbReference type="SAM" id="SignalP"/>
    </source>
</evidence>
<dbReference type="RefSeq" id="WP_285671522.1">
    <property type="nucleotide sequence ID" value="NZ_BSYI01000012.1"/>
</dbReference>
<keyword evidence="4" id="KW-1185">Reference proteome</keyword>